<dbReference type="PANTHER" id="PTHR42879:SF2">
    <property type="entry name" value="3-OXOACYL-[ACYL-CARRIER-PROTEIN] REDUCTASE FABG"/>
    <property type="match status" value="1"/>
</dbReference>
<comment type="caution">
    <text evidence="2">The sequence shown here is derived from an EMBL/GenBank/DDBJ whole genome shotgun (WGS) entry which is preliminary data.</text>
</comment>
<sequence>MTALEGGPRGVTSNCIDPGYVRTPLVEKQIADQARVHGIPEEEVLANVMLTESAIKRLVEPSEIASLALWLAGDTAGMVTGASYTIDGGWSAR</sequence>
<dbReference type="EMBL" id="BJNQ01000001">
    <property type="protein sequence ID" value="GEC74047.1"/>
    <property type="molecule type" value="Genomic_DNA"/>
</dbReference>
<evidence type="ECO:0008006" key="4">
    <source>
        <dbReference type="Google" id="ProtNLM"/>
    </source>
</evidence>
<dbReference type="SUPFAM" id="SSF51735">
    <property type="entry name" value="NAD(P)-binding Rossmann-fold domains"/>
    <property type="match status" value="1"/>
</dbReference>
<dbReference type="Pfam" id="PF13561">
    <property type="entry name" value="adh_short_C2"/>
    <property type="match status" value="1"/>
</dbReference>
<dbReference type="InterPro" id="IPR036291">
    <property type="entry name" value="NAD(P)-bd_dom_sf"/>
</dbReference>
<comment type="similarity">
    <text evidence="1">Belongs to the short-chain dehydrogenases/reductases (SDR) family.</text>
</comment>
<gene>
    <name evidence="2" type="ORF">MLI01_01920</name>
</gene>
<reference evidence="2 3" key="1">
    <citation type="submission" date="2019-06" db="EMBL/GenBank/DDBJ databases">
        <title>Whole genome shotgun sequence of Microbacterium liquefaciens NBRC 15037.</title>
        <authorList>
            <person name="Hosoyama A."/>
            <person name="Uohara A."/>
            <person name="Ohji S."/>
            <person name="Ichikawa N."/>
        </authorList>
    </citation>
    <scope>NUCLEOTIDE SEQUENCE [LARGE SCALE GENOMIC DNA]</scope>
    <source>
        <strain evidence="2 3">NBRC 15037</strain>
    </source>
</reference>
<organism evidence="2 3">
    <name type="scientific">Microbacterium maritypicum</name>
    <name type="common">Microbacterium liquefaciens</name>
    <dbReference type="NCBI Taxonomy" id="33918"/>
    <lineage>
        <taxon>Bacteria</taxon>
        <taxon>Bacillati</taxon>
        <taxon>Actinomycetota</taxon>
        <taxon>Actinomycetes</taxon>
        <taxon>Micrococcales</taxon>
        <taxon>Microbacteriaceae</taxon>
        <taxon>Microbacterium</taxon>
    </lineage>
</organism>
<evidence type="ECO:0000313" key="2">
    <source>
        <dbReference type="EMBL" id="GEC74047.1"/>
    </source>
</evidence>
<evidence type="ECO:0000256" key="1">
    <source>
        <dbReference type="ARBA" id="ARBA00006484"/>
    </source>
</evidence>
<dbReference type="PANTHER" id="PTHR42879">
    <property type="entry name" value="3-OXOACYL-(ACYL-CARRIER-PROTEIN) REDUCTASE"/>
    <property type="match status" value="1"/>
</dbReference>
<dbReference type="PRINTS" id="PR00081">
    <property type="entry name" value="GDHRDH"/>
</dbReference>
<dbReference type="AlphaFoldDB" id="A0A4Y4B4U2"/>
<dbReference type="InterPro" id="IPR002347">
    <property type="entry name" value="SDR_fam"/>
</dbReference>
<name>A0A4Y4B4U2_MICMQ</name>
<dbReference type="InterPro" id="IPR050259">
    <property type="entry name" value="SDR"/>
</dbReference>
<dbReference type="Gene3D" id="3.40.50.720">
    <property type="entry name" value="NAD(P)-binding Rossmann-like Domain"/>
    <property type="match status" value="1"/>
</dbReference>
<proteinExistence type="inferred from homology"/>
<dbReference type="Proteomes" id="UP000317410">
    <property type="component" value="Unassembled WGS sequence"/>
</dbReference>
<protein>
    <recommendedName>
        <fullName evidence="4">3-hydroxybutyrate dehydrogenase</fullName>
    </recommendedName>
</protein>
<accession>A0A4Y4B4U2</accession>
<evidence type="ECO:0000313" key="3">
    <source>
        <dbReference type="Proteomes" id="UP000317410"/>
    </source>
</evidence>